<dbReference type="EMBL" id="JASBNA010000020">
    <property type="protein sequence ID" value="KAK7685498.1"/>
    <property type="molecule type" value="Genomic_DNA"/>
</dbReference>
<name>A0AAW0FWS8_9APHY</name>
<gene>
    <name evidence="2" type="ORF">QCA50_011362</name>
</gene>
<reference evidence="2 3" key="1">
    <citation type="submission" date="2022-09" db="EMBL/GenBank/DDBJ databases">
        <authorList>
            <person name="Palmer J.M."/>
        </authorList>
    </citation>
    <scope>NUCLEOTIDE SEQUENCE [LARGE SCALE GENOMIC DNA]</scope>
    <source>
        <strain evidence="2 3">DSM 7382</strain>
    </source>
</reference>
<accession>A0AAW0FWS8</accession>
<dbReference type="Proteomes" id="UP001385951">
    <property type="component" value="Unassembled WGS sequence"/>
</dbReference>
<comment type="caution">
    <text evidence="2">The sequence shown here is derived from an EMBL/GenBank/DDBJ whole genome shotgun (WGS) entry which is preliminary data.</text>
</comment>
<dbReference type="AlphaFoldDB" id="A0AAW0FWS8"/>
<keyword evidence="3" id="KW-1185">Reference proteome</keyword>
<organism evidence="2 3">
    <name type="scientific">Cerrena zonata</name>
    <dbReference type="NCBI Taxonomy" id="2478898"/>
    <lineage>
        <taxon>Eukaryota</taxon>
        <taxon>Fungi</taxon>
        <taxon>Dikarya</taxon>
        <taxon>Basidiomycota</taxon>
        <taxon>Agaricomycotina</taxon>
        <taxon>Agaricomycetes</taxon>
        <taxon>Polyporales</taxon>
        <taxon>Cerrenaceae</taxon>
        <taxon>Cerrena</taxon>
    </lineage>
</organism>
<feature type="region of interest" description="Disordered" evidence="1">
    <location>
        <begin position="1"/>
        <end position="21"/>
    </location>
</feature>
<sequence length="167" mass="18972">MGQVMDSIKQNTEENISSLDIPPMVLEEEHDNVDPEFQFTIPRCTSPTPDLKCTGDFECCDSPTMKATVVSLSACNDWEIVWDTPGQYTMTKALIEVLKEDSQPVLDVLVKKVAIDFTNIERRTRQLEARSRVESDPSEFVGDEVNFWTPQVGSLKRVKMTEDHFVL</sequence>
<evidence type="ECO:0000256" key="1">
    <source>
        <dbReference type="SAM" id="MobiDB-lite"/>
    </source>
</evidence>
<feature type="compositionally biased region" description="Polar residues" evidence="1">
    <location>
        <begin position="8"/>
        <end position="18"/>
    </location>
</feature>
<evidence type="ECO:0000313" key="3">
    <source>
        <dbReference type="Proteomes" id="UP001385951"/>
    </source>
</evidence>
<protein>
    <submittedName>
        <fullName evidence="2">Uncharacterized protein</fullName>
    </submittedName>
</protein>
<proteinExistence type="predicted"/>
<evidence type="ECO:0000313" key="2">
    <source>
        <dbReference type="EMBL" id="KAK7685498.1"/>
    </source>
</evidence>